<evidence type="ECO:0000313" key="3">
    <source>
        <dbReference type="Proteomes" id="UP000604046"/>
    </source>
</evidence>
<feature type="compositionally biased region" description="Basic residues" evidence="1">
    <location>
        <begin position="79"/>
        <end position="90"/>
    </location>
</feature>
<dbReference type="GO" id="GO:0003677">
    <property type="term" value="F:DNA binding"/>
    <property type="evidence" value="ECO:0007669"/>
    <property type="project" value="TreeGrafter"/>
</dbReference>
<gene>
    <name evidence="2" type="primary">Gstt1</name>
    <name evidence="2" type="ORF">SNAT2548_LOCUS3909</name>
</gene>
<proteinExistence type="predicted"/>
<reference evidence="2" key="1">
    <citation type="submission" date="2021-02" db="EMBL/GenBank/DDBJ databases">
        <authorList>
            <person name="Dougan E. K."/>
            <person name="Rhodes N."/>
            <person name="Thang M."/>
            <person name="Chan C."/>
        </authorList>
    </citation>
    <scope>NUCLEOTIDE SEQUENCE</scope>
</reference>
<feature type="non-terminal residue" evidence="2">
    <location>
        <position position="246"/>
    </location>
</feature>
<dbReference type="PANTHER" id="PTHR14369">
    <property type="entry name" value="SURFEIT LOCUS PROTEIN 6"/>
    <property type="match status" value="1"/>
</dbReference>
<feature type="compositionally biased region" description="Polar residues" evidence="1">
    <location>
        <begin position="92"/>
        <end position="102"/>
    </location>
</feature>
<dbReference type="Proteomes" id="UP000604046">
    <property type="component" value="Unassembled WGS sequence"/>
</dbReference>
<dbReference type="EMBL" id="CAJNDS010000239">
    <property type="protein sequence ID" value="CAE7032494.1"/>
    <property type="molecule type" value="Genomic_DNA"/>
</dbReference>
<dbReference type="GO" id="GO:0042274">
    <property type="term" value="P:ribosomal small subunit biogenesis"/>
    <property type="evidence" value="ECO:0007669"/>
    <property type="project" value="TreeGrafter"/>
</dbReference>
<dbReference type="PANTHER" id="PTHR14369:SF0">
    <property type="entry name" value="SURFEIT LOCUS PROTEIN 6"/>
    <property type="match status" value="1"/>
</dbReference>
<feature type="compositionally biased region" description="Basic and acidic residues" evidence="1">
    <location>
        <begin position="105"/>
        <end position="144"/>
    </location>
</feature>
<protein>
    <submittedName>
        <fullName evidence="2">Gstt1 protein</fullName>
    </submittedName>
</protein>
<evidence type="ECO:0000313" key="2">
    <source>
        <dbReference type="EMBL" id="CAE7032494.1"/>
    </source>
</evidence>
<dbReference type="OrthoDB" id="444809at2759"/>
<feature type="region of interest" description="Disordered" evidence="1">
    <location>
        <begin position="1"/>
        <end position="25"/>
    </location>
</feature>
<feature type="region of interest" description="Disordered" evidence="1">
    <location>
        <begin position="66"/>
        <end position="177"/>
    </location>
</feature>
<dbReference type="AlphaFoldDB" id="A0A812IBQ2"/>
<dbReference type="GO" id="GO:0003723">
    <property type="term" value="F:RNA binding"/>
    <property type="evidence" value="ECO:0007669"/>
    <property type="project" value="TreeGrafter"/>
</dbReference>
<organism evidence="2 3">
    <name type="scientific">Symbiodinium natans</name>
    <dbReference type="NCBI Taxonomy" id="878477"/>
    <lineage>
        <taxon>Eukaryota</taxon>
        <taxon>Sar</taxon>
        <taxon>Alveolata</taxon>
        <taxon>Dinophyceae</taxon>
        <taxon>Suessiales</taxon>
        <taxon>Symbiodiniaceae</taxon>
        <taxon>Symbiodinium</taxon>
    </lineage>
</organism>
<dbReference type="InterPro" id="IPR007019">
    <property type="entry name" value="SURF6"/>
</dbReference>
<sequence>SKKRAPDNGQDADDLAETRRKARRINHYLDLVPARYYLGTESAQAKGGKWAHLDPKLAKSTTQLIAEAATAEDQPATASKKKKSKDKRARSLSQSPEPSGPNSRAELREKLNRRIEELKEERRRKQSEADKAKAAEVRAAREKAAASAPNGVKTNHKSEARGRAAQAEEDEEPEVGRVSFDAEASGLPFEASVGHRGKKVKKLQAELRKQEADAAKLREAERRGEGEELRKELAYEKALQRARGEK</sequence>
<dbReference type="GO" id="GO:0005730">
    <property type="term" value="C:nucleolus"/>
    <property type="evidence" value="ECO:0007669"/>
    <property type="project" value="TreeGrafter"/>
</dbReference>
<keyword evidence="3" id="KW-1185">Reference proteome</keyword>
<comment type="caution">
    <text evidence="2">The sequence shown here is derived from an EMBL/GenBank/DDBJ whole genome shotgun (WGS) entry which is preliminary data.</text>
</comment>
<evidence type="ECO:0000256" key="1">
    <source>
        <dbReference type="SAM" id="MobiDB-lite"/>
    </source>
</evidence>
<accession>A0A812IBQ2</accession>
<dbReference type="GO" id="GO:0042273">
    <property type="term" value="P:ribosomal large subunit biogenesis"/>
    <property type="evidence" value="ECO:0007669"/>
    <property type="project" value="TreeGrafter"/>
</dbReference>
<feature type="non-terminal residue" evidence="2">
    <location>
        <position position="1"/>
    </location>
</feature>
<name>A0A812IBQ2_9DINO</name>